<dbReference type="EMBL" id="JBHSGS010000049">
    <property type="protein sequence ID" value="MFC4719892.1"/>
    <property type="molecule type" value="Genomic_DNA"/>
</dbReference>
<keyword evidence="1 2" id="KW-0807">Transducer</keyword>
<dbReference type="SUPFAM" id="SSF58104">
    <property type="entry name" value="Methyl-accepting chemotaxis protein (MCP) signaling domain"/>
    <property type="match status" value="1"/>
</dbReference>
<accession>A0ABV9MVE5</accession>
<dbReference type="InterPro" id="IPR004089">
    <property type="entry name" value="MCPsignal_dom"/>
</dbReference>
<evidence type="ECO:0000259" key="3">
    <source>
        <dbReference type="PROSITE" id="PS50111"/>
    </source>
</evidence>
<dbReference type="Gene3D" id="1.10.287.950">
    <property type="entry name" value="Methyl-accepting chemotaxis protein"/>
    <property type="match status" value="1"/>
</dbReference>
<reference evidence="5" key="1">
    <citation type="journal article" date="2019" name="Int. J. Syst. Evol. Microbiol.">
        <title>The Global Catalogue of Microorganisms (GCM) 10K type strain sequencing project: providing services to taxonomists for standard genome sequencing and annotation.</title>
        <authorList>
            <consortium name="The Broad Institute Genomics Platform"/>
            <consortium name="The Broad Institute Genome Sequencing Center for Infectious Disease"/>
            <person name="Wu L."/>
            <person name="Ma J."/>
        </authorList>
    </citation>
    <scope>NUCLEOTIDE SEQUENCE [LARGE SCALE GENOMIC DNA]</scope>
    <source>
        <strain evidence="5">CGMCC 1.19032</strain>
    </source>
</reference>
<dbReference type="PROSITE" id="PS50111">
    <property type="entry name" value="CHEMOTAXIS_TRANSDUC_2"/>
    <property type="match status" value="1"/>
</dbReference>
<name>A0ABV9MVE5_9ENTE</name>
<gene>
    <name evidence="4" type="ORF">ACFO5I_09150</name>
</gene>
<organism evidence="4 5">
    <name type="scientific">Enterococcus lemanii</name>
    <dbReference type="NCBI Taxonomy" id="1159752"/>
    <lineage>
        <taxon>Bacteria</taxon>
        <taxon>Bacillati</taxon>
        <taxon>Bacillota</taxon>
        <taxon>Bacilli</taxon>
        <taxon>Lactobacillales</taxon>
        <taxon>Enterococcaceae</taxon>
        <taxon>Enterococcus</taxon>
    </lineage>
</organism>
<dbReference type="PANTHER" id="PTHR32089">
    <property type="entry name" value="METHYL-ACCEPTING CHEMOTAXIS PROTEIN MCPB"/>
    <property type="match status" value="1"/>
</dbReference>
<keyword evidence="5" id="KW-1185">Reference proteome</keyword>
<dbReference type="RefSeq" id="WP_204652829.1">
    <property type="nucleotide sequence ID" value="NZ_JAFBFD010000002.1"/>
</dbReference>
<evidence type="ECO:0000313" key="5">
    <source>
        <dbReference type="Proteomes" id="UP001595969"/>
    </source>
</evidence>
<dbReference type="PANTHER" id="PTHR32089:SF112">
    <property type="entry name" value="LYSOZYME-LIKE PROTEIN-RELATED"/>
    <property type="match status" value="1"/>
</dbReference>
<comment type="caution">
    <text evidence="4">The sequence shown here is derived from an EMBL/GenBank/DDBJ whole genome shotgun (WGS) entry which is preliminary data.</text>
</comment>
<dbReference type="Pfam" id="PF00015">
    <property type="entry name" value="MCPsignal"/>
    <property type="match status" value="1"/>
</dbReference>
<feature type="domain" description="Methyl-accepting transducer" evidence="3">
    <location>
        <begin position="60"/>
        <end position="296"/>
    </location>
</feature>
<dbReference type="Proteomes" id="UP001595969">
    <property type="component" value="Unassembled WGS sequence"/>
</dbReference>
<sequence length="350" mass="39673">MFKNKYEKQMTQILKQETVTAKSKNMMALKRQMDKLATLEKESMTFLLETIENGSTFGNIEVEIQFLIYEIQHAMVQLTQMTENNQTITQETNTAMHESNTVLNQNIQMIDEVTRKVNDIVESNQENIENTKKMSSVCQSVSAGNQKINLNLEALLEKIQKIGSIIQVIEDIAEETNLLALNASIEAARAGENGRSFAIVFNEIRKLSENTKDSLTDFKRFKAEIEQASRDSLASITESNKTMKKIPIVSGNIHQLIHHTFGAIQAINDDMKIFMHSFEEMSASNDEISSAMNHMSLETQKTTDLVTRLTTTTEKLETIKKNIHDSDGQCIAHNHKMYAKFCDLEIEIAP</sequence>
<evidence type="ECO:0000313" key="4">
    <source>
        <dbReference type="EMBL" id="MFC4719892.1"/>
    </source>
</evidence>
<evidence type="ECO:0000256" key="1">
    <source>
        <dbReference type="ARBA" id="ARBA00023224"/>
    </source>
</evidence>
<protein>
    <submittedName>
        <fullName evidence="4">Methyl-accepting chemotaxis protein</fullName>
    </submittedName>
</protein>
<evidence type="ECO:0000256" key="2">
    <source>
        <dbReference type="PROSITE-ProRule" id="PRU00284"/>
    </source>
</evidence>
<dbReference type="SMART" id="SM00283">
    <property type="entry name" value="MA"/>
    <property type="match status" value="1"/>
</dbReference>
<proteinExistence type="predicted"/>